<dbReference type="EMBL" id="CP036299">
    <property type="protein sequence ID" value="QDV29922.1"/>
    <property type="molecule type" value="Genomic_DNA"/>
</dbReference>
<evidence type="ECO:0000256" key="2">
    <source>
        <dbReference type="SAM" id="Phobius"/>
    </source>
</evidence>
<dbReference type="AlphaFoldDB" id="A0A518GMP0"/>
<keyword evidence="2" id="KW-0812">Transmembrane</keyword>
<evidence type="ECO:0000313" key="3">
    <source>
        <dbReference type="EMBL" id="QDV29922.1"/>
    </source>
</evidence>
<dbReference type="RefSeq" id="WP_145298467.1">
    <property type="nucleotide sequence ID" value="NZ_CP036299.1"/>
</dbReference>
<sequence length="877" mass="91852">MAPLWCQVTTLKDSAMDFAVCPSCKQSVLDDDAVDCPFCGAPMKGGPRPGGAPAKPAASKAAQSPKSVSASAANTVSATNTVNRGAANKNAGKSSSADQSSGTDDLPFETETKAATTVAVATATKQRSFRIVCPMCETVGYISPKSAGTRVKCANPKCLVPVFDAPQLPPPEPEKPPEPPRKPNYILLGGGTAAICIIGGIVALFVASQPAASPVAVNRMTPEEAARLLAETAPAANNTSNQTKNSGTPDGSPQTTTETKPNPGDTKTAASSTVDLAKELPILIEKTVLIRGSQNRSLPFSRQMAAEAYALLGNIEKAQEQAVAFDRVGQNVPFYKISILTELGWAQLRAGTSDAAKASALAAYNLVNKLPGNGRSRLIFASRLGSLLIATGEADKATQLANDYATTWKPGLIDSNQVAERLERQDGQVAALLQAGLDDFAGSIAQVTATRPGVVWFEPQAAAMARSAAAQGFSEAAISWAISQPEVRQLETLGEIAALEGAIAAPDVTAEALKAKIEGWGANASVMKLPASKAYLFARAAAAVASVSKPAALGLIKEAQALLEPVELPAPMTWPNTQGLVNPQLPAIAPLERLFVAWAEVSIACQLAGDADGCDSALSKALATLQGVGPALNYVDQFLEQLNGPDVASIRDRLKDELGIRTEDAARQAFSSYRRGTLNYREHAAIRYDFELQALDRLAQAGGQAIVWKKLQEMATETNAVQKQLPSEISMKLVSSLATAFQLANEPTQAQAVTDWYSGITRIGAITPSAMLLSASRFGAKDGAGAVTVLKEADAPTRALMTSLLAGQLKDAGMVEPALVLVGQTSDLSVREEASIFAAHAAHHLGEAARIVTHLQTLPQATERLSWIRGLSMPIKK</sequence>
<evidence type="ECO:0000313" key="4">
    <source>
        <dbReference type="Proteomes" id="UP000315349"/>
    </source>
</evidence>
<organism evidence="3 4">
    <name type="scientific">Planctopirus ephydatiae</name>
    <dbReference type="NCBI Taxonomy" id="2528019"/>
    <lineage>
        <taxon>Bacteria</taxon>
        <taxon>Pseudomonadati</taxon>
        <taxon>Planctomycetota</taxon>
        <taxon>Planctomycetia</taxon>
        <taxon>Planctomycetales</taxon>
        <taxon>Planctomycetaceae</taxon>
        <taxon>Planctopirus</taxon>
    </lineage>
</organism>
<dbReference type="KEGG" id="peh:Spb1_18420"/>
<feature type="region of interest" description="Disordered" evidence="1">
    <location>
        <begin position="234"/>
        <end position="272"/>
    </location>
</feature>
<feature type="compositionally biased region" description="Low complexity" evidence="1">
    <location>
        <begin position="46"/>
        <end position="97"/>
    </location>
</feature>
<protein>
    <submittedName>
        <fullName evidence="3">Uncharacterized protein</fullName>
    </submittedName>
</protein>
<keyword evidence="2" id="KW-0472">Membrane</keyword>
<feature type="region of interest" description="Disordered" evidence="1">
    <location>
        <begin position="164"/>
        <end position="183"/>
    </location>
</feature>
<evidence type="ECO:0000256" key="1">
    <source>
        <dbReference type="SAM" id="MobiDB-lite"/>
    </source>
</evidence>
<feature type="compositionally biased region" description="Basic and acidic residues" evidence="1">
    <location>
        <begin position="172"/>
        <end position="181"/>
    </location>
</feature>
<proteinExistence type="predicted"/>
<gene>
    <name evidence="3" type="ORF">Spb1_18420</name>
</gene>
<keyword evidence="2" id="KW-1133">Transmembrane helix</keyword>
<dbReference type="Proteomes" id="UP000315349">
    <property type="component" value="Chromosome"/>
</dbReference>
<reference evidence="3 4" key="1">
    <citation type="submission" date="2019-02" db="EMBL/GenBank/DDBJ databases">
        <title>Deep-cultivation of Planctomycetes and their phenomic and genomic characterization uncovers novel biology.</title>
        <authorList>
            <person name="Wiegand S."/>
            <person name="Jogler M."/>
            <person name="Boedeker C."/>
            <person name="Pinto D."/>
            <person name="Vollmers J."/>
            <person name="Rivas-Marin E."/>
            <person name="Kohn T."/>
            <person name="Peeters S.H."/>
            <person name="Heuer A."/>
            <person name="Rast P."/>
            <person name="Oberbeckmann S."/>
            <person name="Bunk B."/>
            <person name="Jeske O."/>
            <person name="Meyerdierks A."/>
            <person name="Storesund J.E."/>
            <person name="Kallscheuer N."/>
            <person name="Luecker S."/>
            <person name="Lage O.M."/>
            <person name="Pohl T."/>
            <person name="Merkel B.J."/>
            <person name="Hornburger P."/>
            <person name="Mueller R.-W."/>
            <person name="Bruemmer F."/>
            <person name="Labrenz M."/>
            <person name="Spormann A.M."/>
            <person name="Op den Camp H."/>
            <person name="Overmann J."/>
            <person name="Amann R."/>
            <person name="Jetten M.S.M."/>
            <person name="Mascher T."/>
            <person name="Medema M.H."/>
            <person name="Devos D.P."/>
            <person name="Kaster A.-K."/>
            <person name="Ovreas L."/>
            <person name="Rohde M."/>
            <person name="Galperin M.Y."/>
            <person name="Jogler C."/>
        </authorList>
    </citation>
    <scope>NUCLEOTIDE SEQUENCE [LARGE SCALE GENOMIC DNA]</scope>
    <source>
        <strain evidence="3 4">Spb1</strain>
    </source>
</reference>
<feature type="compositionally biased region" description="Polar residues" evidence="1">
    <location>
        <begin position="237"/>
        <end position="260"/>
    </location>
</feature>
<dbReference type="OrthoDB" id="207767at2"/>
<name>A0A518GMP0_9PLAN</name>
<accession>A0A518GMP0</accession>
<feature type="transmembrane region" description="Helical" evidence="2">
    <location>
        <begin position="185"/>
        <end position="207"/>
    </location>
</feature>
<feature type="region of interest" description="Disordered" evidence="1">
    <location>
        <begin position="46"/>
        <end position="107"/>
    </location>
</feature>
<keyword evidence="4" id="KW-1185">Reference proteome</keyword>